<feature type="transmembrane region" description="Helical" evidence="1">
    <location>
        <begin position="150"/>
        <end position="172"/>
    </location>
</feature>
<keyword evidence="1" id="KW-0472">Membrane</keyword>
<sequence>MVVAIGFLFRLNPLISILISAIITSVAANKSIPDILALIGSGFIKTRNLSFLVILPLAIIGLMEKHSLRERAQALISRFANLTVSRLLITYLFLRQLTASVGLAMFGGQAQMVRPLLAPMIEEIARKKYKNIPRETLDLLKAHGAACDNIGLFFGEDIFVAFGAVILMTTFLHEFGIHVEPIHVAFWGIPTALCIFIAHAYRLYLLDQYLKKIATILEHETDNDHN</sequence>
<feature type="transmembrane region" description="Helical" evidence="1">
    <location>
        <begin position="48"/>
        <end position="63"/>
    </location>
</feature>
<dbReference type="InterPro" id="IPR010374">
    <property type="entry name" value="DUF969"/>
</dbReference>
<name>A0A2I7N9N5_9NEIS</name>
<feature type="transmembrane region" description="Helical" evidence="1">
    <location>
        <begin position="184"/>
        <end position="204"/>
    </location>
</feature>
<dbReference type="Proteomes" id="UP000236655">
    <property type="component" value="Chromosome"/>
</dbReference>
<proteinExistence type="predicted"/>
<protein>
    <submittedName>
        <fullName evidence="2">DUF969 domain-containing protein</fullName>
    </submittedName>
</protein>
<feature type="transmembrane region" description="Helical" evidence="1">
    <location>
        <begin position="7"/>
        <end position="28"/>
    </location>
</feature>
<dbReference type="EMBL" id="CP024847">
    <property type="protein sequence ID" value="AUR53179.1"/>
    <property type="molecule type" value="Genomic_DNA"/>
</dbReference>
<dbReference type="OrthoDB" id="80065at2"/>
<gene>
    <name evidence="2" type="ORF">CUN60_08945</name>
</gene>
<evidence type="ECO:0000313" key="2">
    <source>
        <dbReference type="EMBL" id="AUR53179.1"/>
    </source>
</evidence>
<dbReference type="AlphaFoldDB" id="A0A2I7N9N5"/>
<keyword evidence="1" id="KW-0812">Transmembrane</keyword>
<keyword evidence="1" id="KW-1133">Transmembrane helix</keyword>
<keyword evidence="3" id="KW-1185">Reference proteome</keyword>
<organism evidence="2 3">
    <name type="scientific">Aquella oligotrophica</name>
    <dbReference type="NCBI Taxonomy" id="2067065"/>
    <lineage>
        <taxon>Bacteria</taxon>
        <taxon>Pseudomonadati</taxon>
        <taxon>Pseudomonadota</taxon>
        <taxon>Betaproteobacteria</taxon>
        <taxon>Neisseriales</taxon>
        <taxon>Neisseriaceae</taxon>
        <taxon>Aquella</taxon>
    </lineage>
</organism>
<evidence type="ECO:0000256" key="1">
    <source>
        <dbReference type="SAM" id="Phobius"/>
    </source>
</evidence>
<accession>A0A2I7N9N5</accession>
<reference evidence="3" key="1">
    <citation type="submission" date="2017-11" db="EMBL/GenBank/DDBJ databases">
        <authorList>
            <person name="Chan K.G."/>
            <person name="Lee L.S."/>
        </authorList>
    </citation>
    <scope>NUCLEOTIDE SEQUENCE [LARGE SCALE GENOMIC DNA]</scope>
    <source>
        <strain evidence="3">DSM 100970</strain>
    </source>
</reference>
<dbReference type="KEGG" id="nba:CUN60_08945"/>
<dbReference type="Pfam" id="PF06149">
    <property type="entry name" value="DUF969"/>
    <property type="match status" value="1"/>
</dbReference>
<evidence type="ECO:0000313" key="3">
    <source>
        <dbReference type="Proteomes" id="UP000236655"/>
    </source>
</evidence>